<accession>A0AAD3SZ23</accession>
<keyword evidence="2" id="KW-1185">Reference proteome</keyword>
<dbReference type="EMBL" id="BSYO01000021">
    <property type="protein sequence ID" value="GMH19762.1"/>
    <property type="molecule type" value="Genomic_DNA"/>
</dbReference>
<sequence length="118" mass="13507">MTSSLTSLSLMRRRSRQPLKRLLSGWMTIKLQIKRIMKKSLKSWRLFATPSSLLSIRGPVDRQDVVNQMTVMMMGMTSFKHATASTTCHHCCHNVRCGVQSLDRPIVCIIQFYGKSSF</sequence>
<dbReference type="AlphaFoldDB" id="A0AAD3SZ23"/>
<comment type="caution">
    <text evidence="1">The sequence shown here is derived from an EMBL/GenBank/DDBJ whole genome shotgun (WGS) entry which is preliminary data.</text>
</comment>
<protein>
    <submittedName>
        <fullName evidence="1">Uncharacterized protein</fullName>
    </submittedName>
</protein>
<name>A0AAD3SZ23_NEPGR</name>
<evidence type="ECO:0000313" key="1">
    <source>
        <dbReference type="EMBL" id="GMH19762.1"/>
    </source>
</evidence>
<gene>
    <name evidence="1" type="ORF">Nepgr_021603</name>
</gene>
<dbReference type="Proteomes" id="UP001279734">
    <property type="component" value="Unassembled WGS sequence"/>
</dbReference>
<evidence type="ECO:0000313" key="2">
    <source>
        <dbReference type="Proteomes" id="UP001279734"/>
    </source>
</evidence>
<reference evidence="1" key="1">
    <citation type="submission" date="2023-05" db="EMBL/GenBank/DDBJ databases">
        <title>Nepenthes gracilis genome sequencing.</title>
        <authorList>
            <person name="Fukushima K."/>
        </authorList>
    </citation>
    <scope>NUCLEOTIDE SEQUENCE</scope>
    <source>
        <strain evidence="1">SING2019-196</strain>
    </source>
</reference>
<organism evidence="1 2">
    <name type="scientific">Nepenthes gracilis</name>
    <name type="common">Slender pitcher plant</name>
    <dbReference type="NCBI Taxonomy" id="150966"/>
    <lineage>
        <taxon>Eukaryota</taxon>
        <taxon>Viridiplantae</taxon>
        <taxon>Streptophyta</taxon>
        <taxon>Embryophyta</taxon>
        <taxon>Tracheophyta</taxon>
        <taxon>Spermatophyta</taxon>
        <taxon>Magnoliopsida</taxon>
        <taxon>eudicotyledons</taxon>
        <taxon>Gunneridae</taxon>
        <taxon>Pentapetalae</taxon>
        <taxon>Caryophyllales</taxon>
        <taxon>Nepenthaceae</taxon>
        <taxon>Nepenthes</taxon>
    </lineage>
</organism>
<proteinExistence type="predicted"/>